<reference evidence="8" key="2">
    <citation type="submission" date="2021-04" db="EMBL/GenBank/DDBJ databases">
        <authorList>
            <person name="Gilroy R."/>
        </authorList>
    </citation>
    <scope>NUCLEOTIDE SEQUENCE</scope>
    <source>
        <strain evidence="8">CHK188-16595</strain>
    </source>
</reference>
<keyword evidence="2" id="KW-0479">Metal-binding</keyword>
<dbReference type="Proteomes" id="UP000823877">
    <property type="component" value="Unassembled WGS sequence"/>
</dbReference>
<dbReference type="NCBIfam" id="TIGR00488">
    <property type="entry name" value="bis(5'-nucleosyl)-tetraphosphatase (symmetrical) YqeK"/>
    <property type="match status" value="1"/>
</dbReference>
<dbReference type="PROSITE" id="PS51831">
    <property type="entry name" value="HD"/>
    <property type="match status" value="1"/>
</dbReference>
<dbReference type="GO" id="GO:0008803">
    <property type="term" value="F:bis(5'-nucleosyl)-tetraphosphatase (symmetrical) activity"/>
    <property type="evidence" value="ECO:0007669"/>
    <property type="project" value="UniProtKB-EC"/>
</dbReference>
<dbReference type="GO" id="GO:0000166">
    <property type="term" value="F:nucleotide binding"/>
    <property type="evidence" value="ECO:0007669"/>
    <property type="project" value="UniProtKB-KW"/>
</dbReference>
<dbReference type="InterPro" id="IPR006675">
    <property type="entry name" value="HDIG_dom"/>
</dbReference>
<evidence type="ECO:0000256" key="2">
    <source>
        <dbReference type="ARBA" id="ARBA00022723"/>
    </source>
</evidence>
<dbReference type="InterPro" id="IPR005249">
    <property type="entry name" value="YqeK"/>
</dbReference>
<dbReference type="Gene3D" id="1.10.3210.10">
    <property type="entry name" value="Hypothetical protein af1432"/>
    <property type="match status" value="1"/>
</dbReference>
<evidence type="ECO:0000256" key="1">
    <source>
        <dbReference type="ARBA" id="ARBA00012506"/>
    </source>
</evidence>
<evidence type="ECO:0000256" key="6">
    <source>
        <dbReference type="ARBA" id="ARBA00049417"/>
    </source>
</evidence>
<keyword evidence="4 8" id="KW-0378">Hydrolase</keyword>
<dbReference type="NCBIfam" id="TIGR00277">
    <property type="entry name" value="HDIG"/>
    <property type="match status" value="1"/>
</dbReference>
<evidence type="ECO:0000313" key="8">
    <source>
        <dbReference type="EMBL" id="HJB74211.1"/>
    </source>
</evidence>
<dbReference type="GO" id="GO:0046872">
    <property type="term" value="F:metal ion binding"/>
    <property type="evidence" value="ECO:0007669"/>
    <property type="project" value="UniProtKB-KW"/>
</dbReference>
<feature type="domain" description="HD" evidence="7">
    <location>
        <begin position="20"/>
        <end position="135"/>
    </location>
</feature>
<proteinExistence type="predicted"/>
<sequence>MLTDFEKYTAILKGRLSPHRFRHSLNVAESAVHLAKRYGAEEEKARLAGILHDITKETPLSEQYEYITKGGDVLSKLELHNPAVIHQKSGEAYCRTVLGIGDPEILGAIRYHTTGRRGMTLLERVVYTADFISADREYPDVSEMRALAEVSLEEAILYSLKYTMNKLLGENALIHPDTLECYNYLLEEKIKD</sequence>
<evidence type="ECO:0000256" key="5">
    <source>
        <dbReference type="ARBA" id="ARBA00023004"/>
    </source>
</evidence>
<gene>
    <name evidence="8" type="primary">yqeK</name>
    <name evidence="8" type="ORF">IAA37_00870</name>
</gene>
<comment type="catalytic activity">
    <reaction evidence="6">
        <text>P(1),P(4)-bis(5'-adenosyl) tetraphosphate + H2O = 2 ADP + 2 H(+)</text>
        <dbReference type="Rhea" id="RHEA:24252"/>
        <dbReference type="ChEBI" id="CHEBI:15377"/>
        <dbReference type="ChEBI" id="CHEBI:15378"/>
        <dbReference type="ChEBI" id="CHEBI:58141"/>
        <dbReference type="ChEBI" id="CHEBI:456216"/>
        <dbReference type="EC" id="3.6.1.41"/>
    </reaction>
</comment>
<accession>A0A9D2MGA6</accession>
<reference evidence="8" key="1">
    <citation type="journal article" date="2021" name="PeerJ">
        <title>Extensive microbial diversity within the chicken gut microbiome revealed by metagenomics and culture.</title>
        <authorList>
            <person name="Gilroy R."/>
            <person name="Ravi A."/>
            <person name="Getino M."/>
            <person name="Pursley I."/>
            <person name="Horton D.L."/>
            <person name="Alikhan N.F."/>
            <person name="Baker D."/>
            <person name="Gharbi K."/>
            <person name="Hall N."/>
            <person name="Watson M."/>
            <person name="Adriaenssens E.M."/>
            <person name="Foster-Nyarko E."/>
            <person name="Jarju S."/>
            <person name="Secka A."/>
            <person name="Antonio M."/>
            <person name="Oren A."/>
            <person name="Chaudhuri R.R."/>
            <person name="La Ragione R."/>
            <person name="Hildebrand F."/>
            <person name="Pallen M.J."/>
        </authorList>
    </citation>
    <scope>NUCLEOTIDE SEQUENCE</scope>
    <source>
        <strain evidence="8">CHK188-16595</strain>
    </source>
</reference>
<evidence type="ECO:0000256" key="4">
    <source>
        <dbReference type="ARBA" id="ARBA00022801"/>
    </source>
</evidence>
<dbReference type="InterPro" id="IPR006674">
    <property type="entry name" value="HD_domain"/>
</dbReference>
<evidence type="ECO:0000313" key="9">
    <source>
        <dbReference type="Proteomes" id="UP000823877"/>
    </source>
</evidence>
<dbReference type="CDD" id="cd00077">
    <property type="entry name" value="HDc"/>
    <property type="match status" value="1"/>
</dbReference>
<dbReference type="AlphaFoldDB" id="A0A9D2MGA6"/>
<keyword evidence="3" id="KW-0547">Nucleotide-binding</keyword>
<dbReference type="Pfam" id="PF01966">
    <property type="entry name" value="HD"/>
    <property type="match status" value="1"/>
</dbReference>
<dbReference type="SUPFAM" id="SSF109604">
    <property type="entry name" value="HD-domain/PDEase-like"/>
    <property type="match status" value="1"/>
</dbReference>
<dbReference type="EMBL" id="DWXN01000002">
    <property type="protein sequence ID" value="HJB74211.1"/>
    <property type="molecule type" value="Genomic_DNA"/>
</dbReference>
<dbReference type="PANTHER" id="PTHR35795:SF1">
    <property type="entry name" value="BIS(5'-NUCLEOSYL)-TETRAPHOSPHATASE, SYMMETRICAL"/>
    <property type="match status" value="1"/>
</dbReference>
<dbReference type="EC" id="3.6.1.41" evidence="1"/>
<keyword evidence="5" id="KW-0408">Iron</keyword>
<evidence type="ECO:0000259" key="7">
    <source>
        <dbReference type="PROSITE" id="PS51831"/>
    </source>
</evidence>
<evidence type="ECO:0000256" key="3">
    <source>
        <dbReference type="ARBA" id="ARBA00022741"/>
    </source>
</evidence>
<dbReference type="PANTHER" id="PTHR35795">
    <property type="entry name" value="SLR1885 PROTEIN"/>
    <property type="match status" value="1"/>
</dbReference>
<dbReference type="InterPro" id="IPR051094">
    <property type="entry name" value="Diverse_Catalytic_Enzymes"/>
</dbReference>
<organism evidence="8 9">
    <name type="scientific">Candidatus Eubacterium faecale</name>
    <dbReference type="NCBI Taxonomy" id="2838568"/>
    <lineage>
        <taxon>Bacteria</taxon>
        <taxon>Bacillati</taxon>
        <taxon>Bacillota</taxon>
        <taxon>Clostridia</taxon>
        <taxon>Eubacteriales</taxon>
        <taxon>Eubacteriaceae</taxon>
        <taxon>Eubacterium</taxon>
    </lineage>
</organism>
<dbReference type="SMART" id="SM00471">
    <property type="entry name" value="HDc"/>
    <property type="match status" value="1"/>
</dbReference>
<comment type="caution">
    <text evidence="8">The sequence shown here is derived from an EMBL/GenBank/DDBJ whole genome shotgun (WGS) entry which is preliminary data.</text>
</comment>
<name>A0A9D2MGA6_9FIRM</name>
<dbReference type="InterPro" id="IPR003607">
    <property type="entry name" value="HD/PDEase_dom"/>
</dbReference>
<protein>
    <recommendedName>
        <fullName evidence="1">bis(5'-nucleosyl)-tetraphosphatase (symmetrical)</fullName>
        <ecNumber evidence="1">3.6.1.41</ecNumber>
    </recommendedName>
</protein>